<feature type="transmembrane region" description="Helical" evidence="9">
    <location>
        <begin position="44"/>
        <end position="64"/>
    </location>
</feature>
<name>A0A0H3ML55_CHLT2</name>
<organism evidence="10">
    <name type="scientific">Chlamydia trachomatis serovar L2 (strain ATCC VR-902B / DSM 19102 / 434/Bu)</name>
    <dbReference type="NCBI Taxonomy" id="471472"/>
    <lineage>
        <taxon>Bacteria</taxon>
        <taxon>Pseudomonadati</taxon>
        <taxon>Chlamydiota</taxon>
        <taxon>Chlamydiia</taxon>
        <taxon>Chlamydiales</taxon>
        <taxon>Chlamydiaceae</taxon>
        <taxon>Chlamydia/Chlamydophila group</taxon>
        <taxon>Chlamydia</taxon>
    </lineage>
</organism>
<keyword evidence="3 8" id="KW-0813">Transport</keyword>
<keyword evidence="7 9" id="KW-0472">Membrane</keyword>
<comment type="similarity">
    <text evidence="2 8">Belongs to the ABC-3 integral membrane protein family.</text>
</comment>
<dbReference type="Gene3D" id="1.10.3470.10">
    <property type="entry name" value="ABC transporter involved in vitamin B12 uptake, BtuC"/>
    <property type="match status" value="1"/>
</dbReference>
<sequence>MPMISILCSLFPPLLFPSLLAAFGASIAAGIVGSYIVVKRIVSISGSIAHSILGGVGIALWLQYQFNLPISPLHGAIASAIFVAICIGNVHLKYHEREDSIISMIWSIGMAIGIICISKLPSFNSELSDFLFGNILWVTPQDLYFLGILDLFIVATVSICHTRFLALCFDEKYMALNHYSIKTWYLLLLILTAITTVVLMYVMGVILMLSMLVLPVSIACRFSYKMSHIIYIASILNIVCSFLGIMLAYLLDLPVGPVIAILMGGAYSLSLLLNRSYNASTPSPVSPESKINS</sequence>
<feature type="transmembrane region" description="Helical" evidence="9">
    <location>
        <begin position="255"/>
        <end position="273"/>
    </location>
</feature>
<feature type="transmembrane region" description="Helical" evidence="9">
    <location>
        <begin position="100"/>
        <end position="122"/>
    </location>
</feature>
<protein>
    <submittedName>
        <fullName evidence="10">Metal transporter, membrane permease component</fullName>
    </submittedName>
</protein>
<dbReference type="AlphaFoldDB" id="A0A0H3ML55"/>
<evidence type="ECO:0000256" key="8">
    <source>
        <dbReference type="RuleBase" id="RU003943"/>
    </source>
</evidence>
<proteinExistence type="inferred from homology"/>
<feature type="transmembrane region" description="Helical" evidence="9">
    <location>
        <begin position="229"/>
        <end position="249"/>
    </location>
</feature>
<evidence type="ECO:0000256" key="4">
    <source>
        <dbReference type="ARBA" id="ARBA00022475"/>
    </source>
</evidence>
<accession>A0A0H3ML55</accession>
<dbReference type="PANTHER" id="PTHR30477">
    <property type="entry name" value="ABC-TRANSPORTER METAL-BINDING PROTEIN"/>
    <property type="match status" value="1"/>
</dbReference>
<evidence type="ECO:0000256" key="3">
    <source>
        <dbReference type="ARBA" id="ARBA00022448"/>
    </source>
</evidence>
<evidence type="ECO:0000256" key="5">
    <source>
        <dbReference type="ARBA" id="ARBA00022692"/>
    </source>
</evidence>
<evidence type="ECO:0000256" key="9">
    <source>
        <dbReference type="SAM" id="Phobius"/>
    </source>
</evidence>
<feature type="transmembrane region" description="Helical" evidence="9">
    <location>
        <begin position="76"/>
        <end position="94"/>
    </location>
</feature>
<feature type="transmembrane region" description="Helical" evidence="9">
    <location>
        <begin position="184"/>
        <end position="217"/>
    </location>
</feature>
<evidence type="ECO:0000256" key="6">
    <source>
        <dbReference type="ARBA" id="ARBA00022989"/>
    </source>
</evidence>
<dbReference type="CDD" id="cd06550">
    <property type="entry name" value="TM_ABC_iron-siderophores_like"/>
    <property type="match status" value="1"/>
</dbReference>
<evidence type="ECO:0000256" key="2">
    <source>
        <dbReference type="ARBA" id="ARBA00008034"/>
    </source>
</evidence>
<comment type="subcellular location">
    <subcellularLocation>
        <location evidence="1">Cell inner membrane</location>
        <topology evidence="1">Multi-pass membrane protein</topology>
    </subcellularLocation>
    <subcellularLocation>
        <location evidence="8">Cell membrane</location>
        <topology evidence="8">Multi-pass membrane protein</topology>
    </subcellularLocation>
</comment>
<keyword evidence="6 9" id="KW-1133">Transmembrane helix</keyword>
<evidence type="ECO:0000313" key="11">
    <source>
        <dbReference type="Proteomes" id="UP000000795"/>
    </source>
</evidence>
<dbReference type="PANTHER" id="PTHR30477:SF18">
    <property type="entry name" value="METAL TRANSPORT SYSTEM MEMBRANE PROTEIN CT_417-RELATED"/>
    <property type="match status" value="1"/>
</dbReference>
<dbReference type="Pfam" id="PF00950">
    <property type="entry name" value="ABC-3"/>
    <property type="match status" value="1"/>
</dbReference>
<evidence type="ECO:0000256" key="7">
    <source>
        <dbReference type="ARBA" id="ARBA00023136"/>
    </source>
</evidence>
<dbReference type="InterPro" id="IPR037294">
    <property type="entry name" value="ABC_BtuC-like"/>
</dbReference>
<evidence type="ECO:0000313" key="10">
    <source>
        <dbReference type="EMBL" id="CAP04113.1"/>
    </source>
</evidence>
<feature type="transmembrane region" description="Helical" evidence="9">
    <location>
        <begin position="143"/>
        <end position="164"/>
    </location>
</feature>
<evidence type="ECO:0000256" key="1">
    <source>
        <dbReference type="ARBA" id="ARBA00004429"/>
    </source>
</evidence>
<dbReference type="GO" id="GO:0043190">
    <property type="term" value="C:ATP-binding cassette (ABC) transporter complex"/>
    <property type="evidence" value="ECO:0007669"/>
    <property type="project" value="InterPro"/>
</dbReference>
<dbReference type="PATRIC" id="fig|471472.4.peg.724"/>
<keyword evidence="4" id="KW-1003">Cell membrane</keyword>
<dbReference type="GO" id="GO:0055085">
    <property type="term" value="P:transmembrane transport"/>
    <property type="evidence" value="ECO:0007669"/>
    <property type="project" value="InterPro"/>
</dbReference>
<dbReference type="InterPro" id="IPR001626">
    <property type="entry name" value="ABC_TroCD"/>
</dbReference>
<keyword evidence="5 8" id="KW-0812">Transmembrane</keyword>
<dbReference type="GO" id="GO:0010043">
    <property type="term" value="P:response to zinc ion"/>
    <property type="evidence" value="ECO:0007669"/>
    <property type="project" value="TreeGrafter"/>
</dbReference>
<reference evidence="10" key="1">
    <citation type="journal article" date="2008" name="Genome Res.">
        <title>Chlamydia trachomatis: genome sequence analysis of lymphogranuloma venereum isolates.</title>
        <authorList>
            <person name="Thomson N.R."/>
            <person name="Holden M.T."/>
            <person name="Carder C."/>
            <person name="Lennard N."/>
            <person name="Lockey S.J."/>
            <person name="Marsh P."/>
            <person name="Skipp P."/>
            <person name="O'Connor C.D."/>
            <person name="Goodhead I."/>
            <person name="Norbertzcak H."/>
            <person name="Harris B."/>
            <person name="Ormond D."/>
            <person name="Rance R."/>
            <person name="Quail M.A."/>
            <person name="Parkhill J."/>
            <person name="Stephens R.S."/>
            <person name="Clarke I.N."/>
        </authorList>
    </citation>
    <scope>NUCLEOTIDE SEQUENCE [LARGE SCALE GENOMIC DNA]</scope>
    <source>
        <strain evidence="10">434/Bu</strain>
        <strain evidence="11">434/Bu / ATCC VR-902B</strain>
    </source>
</reference>
<dbReference type="KEGG" id="ctb:CTL0674"/>
<dbReference type="EMBL" id="AM884176">
    <property type="protein sequence ID" value="CAP04113.1"/>
    <property type="molecule type" value="Genomic_DNA"/>
</dbReference>
<gene>
    <name evidence="10" type="ordered locus">CTL0674</name>
</gene>
<dbReference type="HOGENOM" id="CLU_028808_3_0_0"/>
<dbReference type="RefSeq" id="WP_009873796.1">
    <property type="nucleotide sequence ID" value="NC_010287.1"/>
</dbReference>
<dbReference type="Proteomes" id="UP001154402">
    <property type="component" value="Chromosome"/>
</dbReference>
<dbReference type="SUPFAM" id="SSF81345">
    <property type="entry name" value="ABC transporter involved in vitamin B12 uptake, BtuC"/>
    <property type="match status" value="1"/>
</dbReference>